<proteinExistence type="inferred from homology"/>
<name>A0AAP0IZR2_9MAGN</name>
<gene>
    <name evidence="2" type="ORF">Sjap_013098</name>
</gene>
<dbReference type="GO" id="GO:0009733">
    <property type="term" value="P:response to auxin"/>
    <property type="evidence" value="ECO:0007669"/>
    <property type="project" value="InterPro"/>
</dbReference>
<comment type="caution">
    <text evidence="2">The sequence shown here is derived from an EMBL/GenBank/DDBJ whole genome shotgun (WGS) entry which is preliminary data.</text>
</comment>
<comment type="similarity">
    <text evidence="1">Belongs to the ARG7 family.</text>
</comment>
<reference evidence="2 3" key="1">
    <citation type="submission" date="2024-01" db="EMBL/GenBank/DDBJ databases">
        <title>Genome assemblies of Stephania.</title>
        <authorList>
            <person name="Yang L."/>
        </authorList>
    </citation>
    <scope>NUCLEOTIDE SEQUENCE [LARGE SCALE GENOMIC DNA]</scope>
    <source>
        <strain evidence="2">QJT</strain>
        <tissue evidence="2">Leaf</tissue>
    </source>
</reference>
<dbReference type="PANTHER" id="PTHR31929">
    <property type="entry name" value="SAUR-LIKE AUXIN-RESPONSIVE PROTEIN FAMILY-RELATED"/>
    <property type="match status" value="1"/>
</dbReference>
<evidence type="ECO:0000313" key="3">
    <source>
        <dbReference type="Proteomes" id="UP001417504"/>
    </source>
</evidence>
<dbReference type="AlphaFoldDB" id="A0AAP0IZR2"/>
<keyword evidence="3" id="KW-1185">Reference proteome</keyword>
<dbReference type="Pfam" id="PF02519">
    <property type="entry name" value="Auxin_inducible"/>
    <property type="match status" value="1"/>
</dbReference>
<protein>
    <submittedName>
        <fullName evidence="2">Uncharacterized protein</fullName>
    </submittedName>
</protein>
<evidence type="ECO:0000256" key="1">
    <source>
        <dbReference type="ARBA" id="ARBA00006974"/>
    </source>
</evidence>
<accession>A0AAP0IZR2</accession>
<dbReference type="InterPro" id="IPR003676">
    <property type="entry name" value="SAUR_fam"/>
</dbReference>
<evidence type="ECO:0000313" key="2">
    <source>
        <dbReference type="EMBL" id="KAK9123496.1"/>
    </source>
</evidence>
<sequence length="239" mass="27603">MGVHLHSMALKAKQLLKLQYLVTRSQLSSAPKGHLAVYVGETEKKRFVVPVSYLNHPSFQDLLSSAGEEFGFNPNGWPHNPMQRILILQSYLSFSKLLDAEGDVEIFLYYTHICSMVVFSILYSLWLDEKTNEELLIRQADWNDSKKNLQKKAVIMLKVFMETLMQLLQVVEETSNKREKLGLIMLIYRVVDEDEREGKNSTELIARLKKKSMNNTALEIKVNSLDCAREVGLKFEFER</sequence>
<dbReference type="EMBL" id="JBBNAE010000005">
    <property type="protein sequence ID" value="KAK9123496.1"/>
    <property type="molecule type" value="Genomic_DNA"/>
</dbReference>
<organism evidence="2 3">
    <name type="scientific">Stephania japonica</name>
    <dbReference type="NCBI Taxonomy" id="461633"/>
    <lineage>
        <taxon>Eukaryota</taxon>
        <taxon>Viridiplantae</taxon>
        <taxon>Streptophyta</taxon>
        <taxon>Embryophyta</taxon>
        <taxon>Tracheophyta</taxon>
        <taxon>Spermatophyta</taxon>
        <taxon>Magnoliopsida</taxon>
        <taxon>Ranunculales</taxon>
        <taxon>Menispermaceae</taxon>
        <taxon>Menispermoideae</taxon>
        <taxon>Cissampelideae</taxon>
        <taxon>Stephania</taxon>
    </lineage>
</organism>
<dbReference type="Proteomes" id="UP001417504">
    <property type="component" value="Unassembled WGS sequence"/>
</dbReference>